<accession>A0ABP5HC59</accession>
<sequence length="79" mass="8878">MCANCWLSAIRAAEYGPGPGAGGIPRVAMSPAASGGRTRRTRPPRQEFATLWRRLPRLELVRTRTFGSRVVHLRHRVKR</sequence>
<gene>
    <name evidence="2" type="ORF">GCM10009801_16780</name>
</gene>
<evidence type="ECO:0000256" key="1">
    <source>
        <dbReference type="SAM" id="MobiDB-lite"/>
    </source>
</evidence>
<proteinExistence type="predicted"/>
<comment type="caution">
    <text evidence="2">The sequence shown here is derived from an EMBL/GenBank/DDBJ whole genome shotgun (WGS) entry which is preliminary data.</text>
</comment>
<keyword evidence="3" id="KW-1185">Reference proteome</keyword>
<feature type="region of interest" description="Disordered" evidence="1">
    <location>
        <begin position="16"/>
        <end position="44"/>
    </location>
</feature>
<protein>
    <submittedName>
        <fullName evidence="2">Uncharacterized protein</fullName>
    </submittedName>
</protein>
<evidence type="ECO:0000313" key="3">
    <source>
        <dbReference type="Proteomes" id="UP001500016"/>
    </source>
</evidence>
<evidence type="ECO:0000313" key="2">
    <source>
        <dbReference type="EMBL" id="GAA2068492.1"/>
    </source>
</evidence>
<dbReference type="Proteomes" id="UP001500016">
    <property type="component" value="Unassembled WGS sequence"/>
</dbReference>
<dbReference type="EMBL" id="BAAAPE010000005">
    <property type="protein sequence ID" value="GAA2068492.1"/>
    <property type="molecule type" value="Genomic_DNA"/>
</dbReference>
<name>A0ABP5HC59_9ACTN</name>
<organism evidence="2 3">
    <name type="scientific">Streptomyces albiaxialis</name>
    <dbReference type="NCBI Taxonomy" id="329523"/>
    <lineage>
        <taxon>Bacteria</taxon>
        <taxon>Bacillati</taxon>
        <taxon>Actinomycetota</taxon>
        <taxon>Actinomycetes</taxon>
        <taxon>Kitasatosporales</taxon>
        <taxon>Streptomycetaceae</taxon>
        <taxon>Streptomyces</taxon>
    </lineage>
</organism>
<reference evidence="3" key="1">
    <citation type="journal article" date="2019" name="Int. J. Syst. Evol. Microbiol.">
        <title>The Global Catalogue of Microorganisms (GCM) 10K type strain sequencing project: providing services to taxonomists for standard genome sequencing and annotation.</title>
        <authorList>
            <consortium name="The Broad Institute Genomics Platform"/>
            <consortium name="The Broad Institute Genome Sequencing Center for Infectious Disease"/>
            <person name="Wu L."/>
            <person name="Ma J."/>
        </authorList>
    </citation>
    <scope>NUCLEOTIDE SEQUENCE [LARGE SCALE GENOMIC DNA]</scope>
    <source>
        <strain evidence="3">JCM 15478</strain>
    </source>
</reference>